<accession>A0ACB6QT19</accession>
<proteinExistence type="predicted"/>
<protein>
    <submittedName>
        <fullName evidence="1">Uncharacterized protein</fullName>
    </submittedName>
</protein>
<sequence length="337" mass="38342">MMLLDSTEKDLSLQPPFRTELLRSVSRQDGAELLIPLLPATYRDRYVVRLVNADVLAYLKSELDLKRLNRVHNWLWIVGLPSPPRPLHMQRLKGRDIIVAEQLDLHLVWSPTQVFIKPLPRFLLSARFWQSDICPHYHLYQTALGFLLTYVALIEREVDFNLAVSLGLLPSELTWPGWLSLVEEVVFTSSEANSYFSDPASLSHLEPHVPVNPRFYYGELRLGRLNWIYRLLLGSPRGYLSGCTTYGAFIRDNVNSLITLFAYTTIVLSAMQVGLSTNLLADNYGFSMASYVFSIFAILAPLSAISAIIFLFLILFVVNLVRTLGVRQKRRRQGAGV</sequence>
<name>A0ACB6QT19_9PLEO</name>
<gene>
    <name evidence="1" type="ORF">BDR25DRAFT_326143</name>
</gene>
<evidence type="ECO:0000313" key="2">
    <source>
        <dbReference type="Proteomes" id="UP000799755"/>
    </source>
</evidence>
<keyword evidence="2" id="KW-1185">Reference proteome</keyword>
<evidence type="ECO:0000313" key="1">
    <source>
        <dbReference type="EMBL" id="KAF2469237.1"/>
    </source>
</evidence>
<dbReference type="EMBL" id="MU003512">
    <property type="protein sequence ID" value="KAF2469237.1"/>
    <property type="molecule type" value="Genomic_DNA"/>
</dbReference>
<reference evidence="1" key="1">
    <citation type="journal article" date="2020" name="Stud. Mycol.">
        <title>101 Dothideomycetes genomes: a test case for predicting lifestyles and emergence of pathogens.</title>
        <authorList>
            <person name="Haridas S."/>
            <person name="Albert R."/>
            <person name="Binder M."/>
            <person name="Bloem J."/>
            <person name="Labutti K."/>
            <person name="Salamov A."/>
            <person name="Andreopoulos B."/>
            <person name="Baker S."/>
            <person name="Barry K."/>
            <person name="Bills G."/>
            <person name="Bluhm B."/>
            <person name="Cannon C."/>
            <person name="Castanera R."/>
            <person name="Culley D."/>
            <person name="Daum C."/>
            <person name="Ezra D."/>
            <person name="Gonzalez J."/>
            <person name="Henrissat B."/>
            <person name="Kuo A."/>
            <person name="Liang C."/>
            <person name="Lipzen A."/>
            <person name="Lutzoni F."/>
            <person name="Magnuson J."/>
            <person name="Mondo S."/>
            <person name="Nolan M."/>
            <person name="Ohm R."/>
            <person name="Pangilinan J."/>
            <person name="Park H.-J."/>
            <person name="Ramirez L."/>
            <person name="Alfaro M."/>
            <person name="Sun H."/>
            <person name="Tritt A."/>
            <person name="Yoshinaga Y."/>
            <person name="Zwiers L.-H."/>
            <person name="Turgeon B."/>
            <person name="Goodwin S."/>
            <person name="Spatafora J."/>
            <person name="Crous P."/>
            <person name="Grigoriev I."/>
        </authorList>
    </citation>
    <scope>NUCLEOTIDE SEQUENCE</scope>
    <source>
        <strain evidence="1">ATCC 200398</strain>
    </source>
</reference>
<comment type="caution">
    <text evidence="1">The sequence shown here is derived from an EMBL/GenBank/DDBJ whole genome shotgun (WGS) entry which is preliminary data.</text>
</comment>
<dbReference type="Proteomes" id="UP000799755">
    <property type="component" value="Unassembled WGS sequence"/>
</dbReference>
<organism evidence="1 2">
    <name type="scientific">Lindgomyces ingoldianus</name>
    <dbReference type="NCBI Taxonomy" id="673940"/>
    <lineage>
        <taxon>Eukaryota</taxon>
        <taxon>Fungi</taxon>
        <taxon>Dikarya</taxon>
        <taxon>Ascomycota</taxon>
        <taxon>Pezizomycotina</taxon>
        <taxon>Dothideomycetes</taxon>
        <taxon>Pleosporomycetidae</taxon>
        <taxon>Pleosporales</taxon>
        <taxon>Lindgomycetaceae</taxon>
        <taxon>Lindgomyces</taxon>
    </lineage>
</organism>